<dbReference type="FunFam" id="1.10.8.60:FF:000022">
    <property type="entry name" value="Fidgetin like 1"/>
    <property type="match status" value="1"/>
</dbReference>
<dbReference type="GO" id="GO:0005524">
    <property type="term" value="F:ATP binding"/>
    <property type="evidence" value="ECO:0007669"/>
    <property type="project" value="UniProtKB-KW"/>
</dbReference>
<evidence type="ECO:0000256" key="2">
    <source>
        <dbReference type="ARBA" id="ARBA00022840"/>
    </source>
</evidence>
<proteinExistence type="predicted"/>
<evidence type="ECO:0000313" key="5">
    <source>
        <dbReference type="EMBL" id="OQS55136.1"/>
    </source>
</evidence>
<dbReference type="PANTHER" id="PTHR23074">
    <property type="entry name" value="AAA DOMAIN-CONTAINING"/>
    <property type="match status" value="1"/>
</dbReference>
<protein>
    <submittedName>
        <fullName evidence="5">ATPase of the AAA class</fullName>
    </submittedName>
</protein>
<dbReference type="EMBL" id="MNPJ01000014">
    <property type="protein sequence ID" value="OQS55136.1"/>
    <property type="molecule type" value="Genomic_DNA"/>
</dbReference>
<dbReference type="AlphaFoldDB" id="A0A1W0E7E3"/>
<dbReference type="InterPro" id="IPR041569">
    <property type="entry name" value="AAA_lid_3"/>
</dbReference>
<dbReference type="STRING" id="646526.A0A1W0E7E3"/>
<name>A0A1W0E7E3_9MICR</name>
<organism evidence="5 6">
    <name type="scientific">Ecytonucleospora hepatopenaei</name>
    <dbReference type="NCBI Taxonomy" id="646526"/>
    <lineage>
        <taxon>Eukaryota</taxon>
        <taxon>Fungi</taxon>
        <taxon>Fungi incertae sedis</taxon>
        <taxon>Microsporidia</taxon>
        <taxon>Enterocytozoonidae</taxon>
        <taxon>Ecytonucleospora</taxon>
    </lineage>
</organism>
<feature type="domain" description="Spastin/Vps4 C-terminal" evidence="3">
    <location>
        <begin position="55"/>
        <end position="92"/>
    </location>
</feature>
<evidence type="ECO:0000313" key="6">
    <source>
        <dbReference type="Proteomes" id="UP000192758"/>
    </source>
</evidence>
<dbReference type="InterPro" id="IPR027417">
    <property type="entry name" value="P-loop_NTPase"/>
</dbReference>
<dbReference type="Pfam" id="PF09336">
    <property type="entry name" value="Vps4_C"/>
    <property type="match status" value="1"/>
</dbReference>
<evidence type="ECO:0000259" key="4">
    <source>
        <dbReference type="Pfam" id="PF17862"/>
    </source>
</evidence>
<dbReference type="InterPro" id="IPR015415">
    <property type="entry name" value="Spast_Vps4_C"/>
</dbReference>
<evidence type="ECO:0000259" key="3">
    <source>
        <dbReference type="Pfam" id="PF09336"/>
    </source>
</evidence>
<gene>
    <name evidence="5" type="ORF">EHP00_2467</name>
</gene>
<keyword evidence="1" id="KW-0547">Nucleotide-binding</keyword>
<keyword evidence="2" id="KW-0067">ATP-binding</keyword>
<dbReference type="OrthoDB" id="10251136at2759"/>
<sequence length="94" mass="11072">MIQQLISKYNHTIENYENLVNITEGYSGSDIFNLCREVSFEPLREIKDITTFDSKNVRPITEEDFLKASRQIRKSVSQEELHMYEKFNSEFGST</sequence>
<dbReference type="PANTHER" id="PTHR23074:SF83">
    <property type="entry name" value="VACUOLAR PROTEIN SORTING-ASSOCIATED PROTEIN 4A"/>
    <property type="match status" value="1"/>
</dbReference>
<reference evidence="5 6" key="1">
    <citation type="journal article" date="2017" name="Environ. Microbiol.">
        <title>Decay of the glycolytic pathway and adaptation to intranuclear parasitism within Enterocytozoonidae microsporidia.</title>
        <authorList>
            <person name="Wiredu Boakye D."/>
            <person name="Jaroenlak P."/>
            <person name="Prachumwat A."/>
            <person name="Williams T.A."/>
            <person name="Bateman K.S."/>
            <person name="Itsathitphaisarn O."/>
            <person name="Sritunyalucksana K."/>
            <person name="Paszkiewicz K.H."/>
            <person name="Moore K.A."/>
            <person name="Stentiford G.D."/>
            <person name="Williams B.A."/>
        </authorList>
    </citation>
    <scope>NUCLEOTIDE SEQUENCE [LARGE SCALE GENOMIC DNA]</scope>
    <source>
        <strain evidence="5 6">TH1</strain>
    </source>
</reference>
<dbReference type="Pfam" id="PF17862">
    <property type="entry name" value="AAA_lid_3"/>
    <property type="match status" value="1"/>
</dbReference>
<dbReference type="SUPFAM" id="SSF52540">
    <property type="entry name" value="P-loop containing nucleoside triphosphate hydrolases"/>
    <property type="match status" value="1"/>
</dbReference>
<evidence type="ECO:0000256" key="1">
    <source>
        <dbReference type="ARBA" id="ARBA00022741"/>
    </source>
</evidence>
<dbReference type="VEuPathDB" id="MicrosporidiaDB:EHP00_2467"/>
<dbReference type="Proteomes" id="UP000192758">
    <property type="component" value="Unassembled WGS sequence"/>
</dbReference>
<keyword evidence="6" id="KW-1185">Reference proteome</keyword>
<dbReference type="GO" id="GO:0016887">
    <property type="term" value="F:ATP hydrolysis activity"/>
    <property type="evidence" value="ECO:0007669"/>
    <property type="project" value="TreeGrafter"/>
</dbReference>
<feature type="domain" description="AAA ATPase AAA+ lid" evidence="4">
    <location>
        <begin position="15"/>
        <end position="52"/>
    </location>
</feature>
<dbReference type="Gene3D" id="1.10.8.60">
    <property type="match status" value="1"/>
</dbReference>
<accession>A0A1W0E7E3</accession>
<comment type="caution">
    <text evidence="5">The sequence shown here is derived from an EMBL/GenBank/DDBJ whole genome shotgun (WGS) entry which is preliminary data.</text>
</comment>
<dbReference type="InterPro" id="IPR050304">
    <property type="entry name" value="MT-severing_AAA_ATPase"/>
</dbReference>